<protein>
    <submittedName>
        <fullName evidence="3">RRM domain-containing protein</fullName>
    </submittedName>
</protein>
<dbReference type="Proteomes" id="UP000095283">
    <property type="component" value="Unplaced"/>
</dbReference>
<dbReference type="WBParaSite" id="Hba_11804">
    <property type="protein sequence ID" value="Hba_11804"/>
    <property type="gene ID" value="Hba_11804"/>
</dbReference>
<evidence type="ECO:0000256" key="1">
    <source>
        <dbReference type="SAM" id="MobiDB-lite"/>
    </source>
</evidence>
<name>A0A1I7X350_HETBA</name>
<keyword evidence="2" id="KW-1185">Reference proteome</keyword>
<feature type="compositionally biased region" description="Basic and acidic residues" evidence="1">
    <location>
        <begin position="41"/>
        <end position="56"/>
    </location>
</feature>
<accession>A0A1I7X350</accession>
<organism evidence="2 3">
    <name type="scientific">Heterorhabditis bacteriophora</name>
    <name type="common">Entomopathogenic nematode worm</name>
    <dbReference type="NCBI Taxonomy" id="37862"/>
    <lineage>
        <taxon>Eukaryota</taxon>
        <taxon>Metazoa</taxon>
        <taxon>Ecdysozoa</taxon>
        <taxon>Nematoda</taxon>
        <taxon>Chromadorea</taxon>
        <taxon>Rhabditida</taxon>
        <taxon>Rhabditina</taxon>
        <taxon>Rhabditomorpha</taxon>
        <taxon>Strongyloidea</taxon>
        <taxon>Heterorhabditidae</taxon>
        <taxon>Heterorhabditis</taxon>
    </lineage>
</organism>
<sequence length="140" mass="16360">MQLHCFIPKKIAFDVILFALLNISADIGYYSKGNKIWKHRERGESRRWRGGRDGQRRGRGQYRGRGGPMRREDSGRRDRKGDKNEKEKCWQTGEDQVTIIFVEHDKAKQFMLKYNNKVLSGLRINVGLEKSYLNLAEVTS</sequence>
<feature type="region of interest" description="Disordered" evidence="1">
    <location>
        <begin position="41"/>
        <end position="89"/>
    </location>
</feature>
<evidence type="ECO:0000313" key="3">
    <source>
        <dbReference type="WBParaSite" id="Hba_11804"/>
    </source>
</evidence>
<reference evidence="3" key="1">
    <citation type="submission" date="2016-11" db="UniProtKB">
        <authorList>
            <consortium name="WormBaseParasite"/>
        </authorList>
    </citation>
    <scope>IDENTIFICATION</scope>
</reference>
<evidence type="ECO:0000313" key="2">
    <source>
        <dbReference type="Proteomes" id="UP000095283"/>
    </source>
</evidence>
<dbReference type="AlphaFoldDB" id="A0A1I7X350"/>
<feature type="compositionally biased region" description="Basic and acidic residues" evidence="1">
    <location>
        <begin position="69"/>
        <end position="89"/>
    </location>
</feature>
<proteinExistence type="predicted"/>